<dbReference type="InterPro" id="IPR050091">
    <property type="entry name" value="PKS_NRPS_Biosynth_Enz"/>
</dbReference>
<feature type="region of interest" description="Disordered" evidence="5">
    <location>
        <begin position="1"/>
        <end position="20"/>
    </location>
</feature>
<dbReference type="PANTHER" id="PTHR43775">
    <property type="entry name" value="FATTY ACID SYNTHASE"/>
    <property type="match status" value="1"/>
</dbReference>
<keyword evidence="8" id="KW-1185">Reference proteome</keyword>
<keyword evidence="3" id="KW-0012">Acyltransferase</keyword>
<evidence type="ECO:0000256" key="5">
    <source>
        <dbReference type="SAM" id="MobiDB-lite"/>
    </source>
</evidence>
<dbReference type="Pfam" id="PF02801">
    <property type="entry name" value="Ketoacyl-synt_C"/>
    <property type="match status" value="1"/>
</dbReference>
<dbReference type="RefSeq" id="WP_390319701.1">
    <property type="nucleotide sequence ID" value="NZ_JBHSPB010000017.1"/>
</dbReference>
<dbReference type="PROSITE" id="PS00606">
    <property type="entry name" value="KS3_1"/>
    <property type="match status" value="1"/>
</dbReference>
<feature type="region of interest" description="Disordered" evidence="5">
    <location>
        <begin position="401"/>
        <end position="445"/>
    </location>
</feature>
<comment type="similarity">
    <text evidence="4">Belongs to the thiolase-like superfamily. Beta-ketoacyl-ACP synthases family.</text>
</comment>
<dbReference type="Gene3D" id="3.40.47.10">
    <property type="match status" value="3"/>
</dbReference>
<accession>A0ABW0Z3S7</accession>
<evidence type="ECO:0000256" key="4">
    <source>
        <dbReference type="RuleBase" id="RU003694"/>
    </source>
</evidence>
<dbReference type="CDD" id="cd00833">
    <property type="entry name" value="PKS"/>
    <property type="match status" value="1"/>
</dbReference>
<evidence type="ECO:0000256" key="1">
    <source>
        <dbReference type="ARBA" id="ARBA00022679"/>
    </source>
</evidence>
<feature type="compositionally biased region" description="Low complexity" evidence="5">
    <location>
        <begin position="363"/>
        <end position="374"/>
    </location>
</feature>
<dbReference type="SUPFAM" id="SSF53901">
    <property type="entry name" value="Thiolase-like"/>
    <property type="match status" value="1"/>
</dbReference>
<dbReference type="InterPro" id="IPR014030">
    <property type="entry name" value="Ketoacyl_synth_N"/>
</dbReference>
<evidence type="ECO:0000313" key="7">
    <source>
        <dbReference type="EMBL" id="MFC5723464.1"/>
    </source>
</evidence>
<evidence type="ECO:0000256" key="3">
    <source>
        <dbReference type="ARBA" id="ARBA00023315"/>
    </source>
</evidence>
<dbReference type="PANTHER" id="PTHR43775:SF51">
    <property type="entry name" value="INACTIVE PHENOLPHTHIOCEROL SYNTHESIS POLYKETIDE SYNTHASE TYPE I PKS1-RELATED"/>
    <property type="match status" value="1"/>
</dbReference>
<evidence type="ECO:0000259" key="6">
    <source>
        <dbReference type="PROSITE" id="PS52004"/>
    </source>
</evidence>
<dbReference type="EMBL" id="JBHSPB010000017">
    <property type="protein sequence ID" value="MFC5723464.1"/>
    <property type="molecule type" value="Genomic_DNA"/>
</dbReference>
<dbReference type="InterPro" id="IPR020841">
    <property type="entry name" value="PKS_Beta-ketoAc_synthase_dom"/>
</dbReference>
<dbReference type="Pfam" id="PF00109">
    <property type="entry name" value="ketoacyl-synt"/>
    <property type="match status" value="2"/>
</dbReference>
<keyword evidence="1 4" id="KW-0808">Transferase</keyword>
<dbReference type="Proteomes" id="UP001596083">
    <property type="component" value="Unassembled WGS sequence"/>
</dbReference>
<evidence type="ECO:0000313" key="8">
    <source>
        <dbReference type="Proteomes" id="UP001596083"/>
    </source>
</evidence>
<protein>
    <submittedName>
        <fullName evidence="7">Polyketide synthase</fullName>
    </submittedName>
</protein>
<sequence length="445" mass="44659">MNDPQLTDGENDGEDDEERLRGFLRHVMADLRGARERPPRTGGDGREPIAITAAGCRFPGGIDSPEDLWRLLAEGRALPDGPDDRGGGPVTGDPGQRLLLASCRQTLERAGIDPVPGTGGSVGVFAGAVYHDRTGAPGAGRGTVGVVSGRIAGGLGLEGPAVTVDAACSSSLTALHLAVEAVRQGECAMALAGGVSAVRACAVPSDGPVWSTGVGTLLVERLPAARRAGRPVLAVVRGSAFGRDDGEEAPADPGGGRQQRVIRQALGSAGLTPSDIDAVEAHGAGAALDDSAGLRALTAVYGRDRHRDRPLWLGSLPSVLGYGWGGAGVCGVIAMVQALRHGLLPGAPAATGPAPPGAGTAGGVRPPAGPARWPRGGRPRRAAVGAFGTGGASAHVVIEEAPPAEGGPVGPNGQETHGTSAHTSLPGGWTHDGEHAQRADRTPDA</sequence>
<feature type="compositionally biased region" description="Polar residues" evidence="5">
    <location>
        <begin position="414"/>
        <end position="423"/>
    </location>
</feature>
<gene>
    <name evidence="7" type="ORF">ACFP1Z_25190</name>
</gene>
<dbReference type="InterPro" id="IPR018201">
    <property type="entry name" value="Ketoacyl_synth_AS"/>
</dbReference>
<dbReference type="SMART" id="SM00825">
    <property type="entry name" value="PKS_KS"/>
    <property type="match status" value="1"/>
</dbReference>
<reference evidence="8" key="1">
    <citation type="journal article" date="2019" name="Int. J. Syst. Evol. Microbiol.">
        <title>The Global Catalogue of Microorganisms (GCM) 10K type strain sequencing project: providing services to taxonomists for standard genome sequencing and annotation.</title>
        <authorList>
            <consortium name="The Broad Institute Genomics Platform"/>
            <consortium name="The Broad Institute Genome Sequencing Center for Infectious Disease"/>
            <person name="Wu L."/>
            <person name="Ma J."/>
        </authorList>
    </citation>
    <scope>NUCLEOTIDE SEQUENCE [LARGE SCALE GENOMIC DNA]</scope>
    <source>
        <strain evidence="8">CGMCC 4.7304</strain>
    </source>
</reference>
<feature type="region of interest" description="Disordered" evidence="5">
    <location>
        <begin position="350"/>
        <end position="378"/>
    </location>
</feature>
<comment type="caution">
    <text evidence="7">The sequence shown here is derived from an EMBL/GenBank/DDBJ whole genome shotgun (WGS) entry which is preliminary data.</text>
</comment>
<dbReference type="PROSITE" id="PS52004">
    <property type="entry name" value="KS3_2"/>
    <property type="match status" value="1"/>
</dbReference>
<name>A0ABW0Z3S7_9ACTN</name>
<keyword evidence="2" id="KW-0511">Multifunctional enzyme</keyword>
<feature type="domain" description="Ketosynthase family 3 (KS3)" evidence="6">
    <location>
        <begin position="46"/>
        <end position="400"/>
    </location>
</feature>
<proteinExistence type="inferred from homology"/>
<evidence type="ECO:0000256" key="2">
    <source>
        <dbReference type="ARBA" id="ARBA00023268"/>
    </source>
</evidence>
<dbReference type="InterPro" id="IPR014031">
    <property type="entry name" value="Ketoacyl_synth_C"/>
</dbReference>
<dbReference type="InterPro" id="IPR016039">
    <property type="entry name" value="Thiolase-like"/>
</dbReference>
<organism evidence="7 8">
    <name type="scientific">Streptomyces gamaensis</name>
    <dbReference type="NCBI Taxonomy" id="1763542"/>
    <lineage>
        <taxon>Bacteria</taxon>
        <taxon>Bacillati</taxon>
        <taxon>Actinomycetota</taxon>
        <taxon>Actinomycetes</taxon>
        <taxon>Kitasatosporales</taxon>
        <taxon>Streptomycetaceae</taxon>
        <taxon>Streptomyces</taxon>
    </lineage>
</organism>
<feature type="compositionally biased region" description="Basic and acidic residues" evidence="5">
    <location>
        <begin position="431"/>
        <end position="445"/>
    </location>
</feature>